<dbReference type="AlphaFoldDB" id="A0A2N1MDV0"/>
<dbReference type="InterPro" id="IPR011990">
    <property type="entry name" value="TPR-like_helical_dom_sf"/>
</dbReference>
<evidence type="ECO:0000256" key="2">
    <source>
        <dbReference type="PROSITE-ProRule" id="PRU10141"/>
    </source>
</evidence>
<dbReference type="SUPFAM" id="SSF81901">
    <property type="entry name" value="HCP-like"/>
    <property type="match status" value="3"/>
</dbReference>
<dbReference type="Proteomes" id="UP000233469">
    <property type="component" value="Unassembled WGS sequence"/>
</dbReference>
<accession>A0A2N1MDV0</accession>
<evidence type="ECO:0000259" key="3">
    <source>
        <dbReference type="PROSITE" id="PS50011"/>
    </source>
</evidence>
<reference evidence="4 5" key="1">
    <citation type="submission" date="2016-04" db="EMBL/GenBank/DDBJ databases">
        <title>Genome analyses suggest a sexual origin of heterokaryosis in a supposedly ancient asexual fungus.</title>
        <authorList>
            <person name="Ropars J."/>
            <person name="Sedzielewska K."/>
            <person name="Noel J."/>
            <person name="Charron P."/>
            <person name="Farinelli L."/>
            <person name="Marton T."/>
            <person name="Kruger M."/>
            <person name="Pelin A."/>
            <person name="Brachmann A."/>
            <person name="Corradi N."/>
        </authorList>
    </citation>
    <scope>NUCLEOTIDE SEQUENCE [LARGE SCALE GENOMIC DNA]</scope>
    <source>
        <strain evidence="4 5">C2</strain>
    </source>
</reference>
<sequence>DIKEPNYYINWLEKSIADEYFNYYEYSEFKNLEPIGSGSFGSVVRANWKNAGNFFVLKTFKNYDNAMLKELVNEIRLQKRVDFHENIIRFYGITKVENEKYSLVLEYANNGTLKTYLNEHFNELTWTDKYQLAFQLANAVDCLHDCNIIHRDLHAGNILVHQKKLKLTDFGLSKKIAEVSSNTSKILGVIPFIDPKKLNDQDYKLNKESDVYSMGVLMWQISSGRQPFCDYNYDASLILSIVKGKRETIIDSTPKEYINLYTECWKYEPDERPNAQNVVSILYTLIFPKQDDTIIGTVNKEKENNQLIEKYETISKSIKTMDLNNELLSNIGLSINIMDIENNLSYTSIQSNSSKFSYRSTFDKVNNIIVEKLIKEINGKHDREGINFQDIEQFINQQVLGLDQSSDNLIKWLINQVNPQYVYLHGLLYYYNIGTEESSTKAFELFLEASKNNYSFAQVYLGKCYYDGYGIECNQNLTFNWFQKSAECGNIMGQLYLGNCYEFGIGIAKDTIKSIHWYQKAAKNGNTSAKFNLAKCYQSGEGVDENEKQAFELIKDLAEKGDINSQFKLGYYYDEGIGTEINKSKAFELYKIATEKGNIDAQYNLSMCYQLGEGVDKDEKKAFELIKDLAQKDHVDAQSNLGYYYSNGIGTEINKSKAFELYKIATEKGNIDAQYNLSICYQLGEGVDKDEKKAFELIKDLVKKDNVDAQFKLGCYYDKGIGTEINKSKAFELYKIATEKGNTYAQFNLAILYQLGGGVAKDEKKAFELIKDLVEKDYLHAQFKMHVTMMKELELKRILKNLFTGSKKQQKMVMELHSII</sequence>
<dbReference type="SMART" id="SM00671">
    <property type="entry name" value="SEL1"/>
    <property type="match status" value="10"/>
</dbReference>
<dbReference type="InterPro" id="IPR006597">
    <property type="entry name" value="Sel1-like"/>
</dbReference>
<feature type="binding site" evidence="2">
    <location>
        <position position="58"/>
    </location>
    <ligand>
        <name>ATP</name>
        <dbReference type="ChEBI" id="CHEBI:30616"/>
    </ligand>
</feature>
<comment type="caution">
    <text evidence="4">The sequence shown here is derived from an EMBL/GenBank/DDBJ whole genome shotgun (WGS) entry which is preliminary data.</text>
</comment>
<dbReference type="Gene3D" id="1.25.40.10">
    <property type="entry name" value="Tetratricopeptide repeat domain"/>
    <property type="match status" value="2"/>
</dbReference>
<dbReference type="PANTHER" id="PTHR11102:SF160">
    <property type="entry name" value="ERAD-ASSOCIATED E3 UBIQUITIN-PROTEIN LIGASE COMPONENT HRD3"/>
    <property type="match status" value="1"/>
</dbReference>
<dbReference type="PRINTS" id="PR00109">
    <property type="entry name" value="TYRKINASE"/>
</dbReference>
<comment type="similarity">
    <text evidence="1">Belongs to the sel-1 family.</text>
</comment>
<dbReference type="Pfam" id="PF07714">
    <property type="entry name" value="PK_Tyr_Ser-Thr"/>
    <property type="match status" value="1"/>
</dbReference>
<dbReference type="GO" id="GO:0004672">
    <property type="term" value="F:protein kinase activity"/>
    <property type="evidence" value="ECO:0007669"/>
    <property type="project" value="InterPro"/>
</dbReference>
<proteinExistence type="inferred from homology"/>
<dbReference type="InterPro" id="IPR011009">
    <property type="entry name" value="Kinase-like_dom_sf"/>
</dbReference>
<dbReference type="InterPro" id="IPR050767">
    <property type="entry name" value="Sel1_AlgK"/>
</dbReference>
<dbReference type="Gene3D" id="1.10.510.10">
    <property type="entry name" value="Transferase(Phosphotransferase) domain 1"/>
    <property type="match status" value="1"/>
</dbReference>
<keyword evidence="4" id="KW-0418">Kinase</keyword>
<evidence type="ECO:0000256" key="1">
    <source>
        <dbReference type="ARBA" id="ARBA00038101"/>
    </source>
</evidence>
<dbReference type="InterPro" id="IPR000719">
    <property type="entry name" value="Prot_kinase_dom"/>
</dbReference>
<feature type="domain" description="Protein kinase" evidence="3">
    <location>
        <begin position="29"/>
        <end position="286"/>
    </location>
</feature>
<dbReference type="Pfam" id="PF08238">
    <property type="entry name" value="Sel1"/>
    <property type="match status" value="10"/>
</dbReference>
<dbReference type="GO" id="GO:0005524">
    <property type="term" value="F:ATP binding"/>
    <property type="evidence" value="ECO:0007669"/>
    <property type="project" value="UniProtKB-UniRule"/>
</dbReference>
<evidence type="ECO:0000313" key="4">
    <source>
        <dbReference type="EMBL" id="PKK59818.1"/>
    </source>
</evidence>
<feature type="non-terminal residue" evidence="4">
    <location>
        <position position="1"/>
    </location>
</feature>
<dbReference type="PROSITE" id="PS00107">
    <property type="entry name" value="PROTEIN_KINASE_ATP"/>
    <property type="match status" value="1"/>
</dbReference>
<evidence type="ECO:0000313" key="5">
    <source>
        <dbReference type="Proteomes" id="UP000233469"/>
    </source>
</evidence>
<keyword evidence="2" id="KW-0067">ATP-binding</keyword>
<dbReference type="InterPro" id="IPR017441">
    <property type="entry name" value="Protein_kinase_ATP_BS"/>
</dbReference>
<dbReference type="VEuPathDB" id="FungiDB:RhiirFUN_023634"/>
<dbReference type="SMART" id="SM00220">
    <property type="entry name" value="S_TKc"/>
    <property type="match status" value="1"/>
</dbReference>
<dbReference type="SUPFAM" id="SSF56112">
    <property type="entry name" value="Protein kinase-like (PK-like)"/>
    <property type="match status" value="1"/>
</dbReference>
<dbReference type="PANTHER" id="PTHR11102">
    <property type="entry name" value="SEL-1-LIKE PROTEIN"/>
    <property type="match status" value="1"/>
</dbReference>
<keyword evidence="2" id="KW-0547">Nucleotide-binding</keyword>
<dbReference type="EMBL" id="LLXL01002856">
    <property type="protein sequence ID" value="PKK59818.1"/>
    <property type="molecule type" value="Genomic_DNA"/>
</dbReference>
<protein>
    <submittedName>
        <fullName evidence="4">Kinase-like protein</fullName>
    </submittedName>
</protein>
<dbReference type="InterPro" id="IPR001245">
    <property type="entry name" value="Ser-Thr/Tyr_kinase_cat_dom"/>
</dbReference>
<name>A0A2N1MDV0_9GLOM</name>
<gene>
    <name evidence="4" type="ORF">RhiirC2_820092</name>
</gene>
<dbReference type="VEuPathDB" id="FungiDB:FUN_003194"/>
<reference evidence="4 5" key="2">
    <citation type="submission" date="2017-10" db="EMBL/GenBank/DDBJ databases">
        <title>Extensive intraspecific genome diversity in a model arbuscular mycorrhizal fungus.</title>
        <authorList>
            <person name="Chen E.C.H."/>
            <person name="Morin E."/>
            <person name="Baudet D."/>
            <person name="Noel J."/>
            <person name="Ndikumana S."/>
            <person name="Charron P."/>
            <person name="St-Onge C."/>
            <person name="Giorgi J."/>
            <person name="Grigoriev I.V."/>
            <person name="Roux C."/>
            <person name="Martin F.M."/>
            <person name="Corradi N."/>
        </authorList>
    </citation>
    <scope>NUCLEOTIDE SEQUENCE [LARGE SCALE GENOMIC DNA]</scope>
    <source>
        <strain evidence="4 5">C2</strain>
    </source>
</reference>
<dbReference type="VEuPathDB" id="FungiDB:RhiirA1_469563"/>
<organism evidence="4 5">
    <name type="scientific">Rhizophagus irregularis</name>
    <dbReference type="NCBI Taxonomy" id="588596"/>
    <lineage>
        <taxon>Eukaryota</taxon>
        <taxon>Fungi</taxon>
        <taxon>Fungi incertae sedis</taxon>
        <taxon>Mucoromycota</taxon>
        <taxon>Glomeromycotina</taxon>
        <taxon>Glomeromycetes</taxon>
        <taxon>Glomerales</taxon>
        <taxon>Glomeraceae</taxon>
        <taxon>Rhizophagus</taxon>
    </lineage>
</organism>
<keyword evidence="4" id="KW-0808">Transferase</keyword>
<dbReference type="PROSITE" id="PS50011">
    <property type="entry name" value="PROTEIN_KINASE_DOM"/>
    <property type="match status" value="1"/>
</dbReference>